<reference evidence="2" key="1">
    <citation type="submission" date="2013-10" db="EMBL/GenBank/DDBJ databases">
        <title>Genomic analysis of the causative agents of coccidiosis in chickens.</title>
        <authorList>
            <person name="Reid A.J."/>
            <person name="Blake D."/>
            <person name="Billington K."/>
            <person name="Browne H."/>
            <person name="Dunn M."/>
            <person name="Hung S."/>
            <person name="Kawahara F."/>
            <person name="Miranda-Saavedra D."/>
            <person name="Mourier T."/>
            <person name="Nagra H."/>
            <person name="Otto T.D."/>
            <person name="Rawlings N."/>
            <person name="Sanchez A."/>
            <person name="Sanders M."/>
            <person name="Subramaniam C."/>
            <person name="Tay Y."/>
            <person name="Dear P."/>
            <person name="Doerig C."/>
            <person name="Gruber A."/>
            <person name="Parkinson J."/>
            <person name="Shirley M."/>
            <person name="Wan K.L."/>
            <person name="Berriman M."/>
            <person name="Tomley F."/>
            <person name="Pain A."/>
        </authorList>
    </citation>
    <scope>NUCLEOTIDE SEQUENCE [LARGE SCALE GENOMIC DNA]</scope>
    <source>
        <strain evidence="2">Houghton</strain>
    </source>
</reference>
<keyword evidence="1" id="KW-1133">Transmembrane helix</keyword>
<gene>
    <name evidence="2" type="ORF">EMH_0035730</name>
</gene>
<dbReference type="Proteomes" id="UP000030744">
    <property type="component" value="Unassembled WGS sequence"/>
</dbReference>
<keyword evidence="1" id="KW-0472">Membrane</keyword>
<dbReference type="OrthoDB" id="441724at2759"/>
<dbReference type="RefSeq" id="XP_037878124.1">
    <property type="nucleotide sequence ID" value="XM_038022270.1"/>
</dbReference>
<name>U6KCW6_9EIME</name>
<dbReference type="EMBL" id="HG733911">
    <property type="protein sequence ID" value="CDJ35835.1"/>
    <property type="molecule type" value="Genomic_DNA"/>
</dbReference>
<feature type="transmembrane region" description="Helical" evidence="1">
    <location>
        <begin position="160"/>
        <end position="183"/>
    </location>
</feature>
<dbReference type="VEuPathDB" id="ToxoDB:EMH_0035730"/>
<proteinExistence type="predicted"/>
<protein>
    <submittedName>
        <fullName evidence="2">Erythrocyte membrane-associated antigen, related</fullName>
    </submittedName>
</protein>
<dbReference type="AlphaFoldDB" id="U6KCW6"/>
<sequence>MLSSECMVVPPPMWRSLRAWLPLDVEHELCKDPETEEDSINAHVSRPVTLTDETGKRTYRRTCPLLQRVSPFLSMGADQWRQIRFGTRVLSAFKVVMDRDNWRVGLQEKSPEPNNDSACAARAACIGEQMYVPYTNRCADPDCSLKILFELNQETKVCEMAWWVPSAVVTAVAALVTLELFVLHLRQKVVAEACSGRQ</sequence>
<accession>U6KCW6</accession>
<organism evidence="2 3">
    <name type="scientific">Eimeria mitis</name>
    <dbReference type="NCBI Taxonomy" id="44415"/>
    <lineage>
        <taxon>Eukaryota</taxon>
        <taxon>Sar</taxon>
        <taxon>Alveolata</taxon>
        <taxon>Apicomplexa</taxon>
        <taxon>Conoidasida</taxon>
        <taxon>Coccidia</taxon>
        <taxon>Eucoccidiorida</taxon>
        <taxon>Eimeriorina</taxon>
        <taxon>Eimeriidae</taxon>
        <taxon>Eimeria</taxon>
    </lineage>
</organism>
<reference evidence="2" key="2">
    <citation type="submission" date="2013-10" db="EMBL/GenBank/DDBJ databases">
        <authorList>
            <person name="Aslett M."/>
        </authorList>
    </citation>
    <scope>NUCLEOTIDE SEQUENCE [LARGE SCALE GENOMIC DNA]</scope>
    <source>
        <strain evidence="2">Houghton</strain>
    </source>
</reference>
<dbReference type="GeneID" id="60403968"/>
<evidence type="ECO:0000313" key="3">
    <source>
        <dbReference type="Proteomes" id="UP000030744"/>
    </source>
</evidence>
<evidence type="ECO:0000256" key="1">
    <source>
        <dbReference type="SAM" id="Phobius"/>
    </source>
</evidence>
<evidence type="ECO:0000313" key="2">
    <source>
        <dbReference type="EMBL" id="CDJ35835.1"/>
    </source>
</evidence>
<keyword evidence="3" id="KW-1185">Reference proteome</keyword>
<keyword evidence="1" id="KW-0812">Transmembrane</keyword>